<dbReference type="Pfam" id="PF10722">
    <property type="entry name" value="YbjN"/>
    <property type="match status" value="1"/>
</dbReference>
<feature type="region of interest" description="Disordered" evidence="1">
    <location>
        <begin position="173"/>
        <end position="197"/>
    </location>
</feature>
<protein>
    <submittedName>
        <fullName evidence="2">YbjN domain-containing protein</fullName>
    </submittedName>
</protein>
<dbReference type="Gene3D" id="3.30.1460.10">
    <property type="match status" value="1"/>
</dbReference>
<proteinExistence type="predicted"/>
<name>A0ABV7WBE8_9MICO</name>
<evidence type="ECO:0000313" key="2">
    <source>
        <dbReference type="EMBL" id="MFC3687138.1"/>
    </source>
</evidence>
<organism evidence="2 3">
    <name type="scientific">Aquipuribacter hungaricus</name>
    <dbReference type="NCBI Taxonomy" id="545624"/>
    <lineage>
        <taxon>Bacteria</taxon>
        <taxon>Bacillati</taxon>
        <taxon>Actinomycetota</taxon>
        <taxon>Actinomycetes</taxon>
        <taxon>Micrococcales</taxon>
        <taxon>Intrasporangiaceae</taxon>
        <taxon>Aquipuribacter</taxon>
    </lineage>
</organism>
<reference evidence="3" key="1">
    <citation type="journal article" date="2019" name="Int. J. Syst. Evol. Microbiol.">
        <title>The Global Catalogue of Microorganisms (GCM) 10K type strain sequencing project: providing services to taxonomists for standard genome sequencing and annotation.</title>
        <authorList>
            <consortium name="The Broad Institute Genomics Platform"/>
            <consortium name="The Broad Institute Genome Sequencing Center for Infectious Disease"/>
            <person name="Wu L."/>
            <person name="Ma J."/>
        </authorList>
    </citation>
    <scope>NUCLEOTIDE SEQUENCE [LARGE SCALE GENOMIC DNA]</scope>
    <source>
        <strain evidence="3">NCAIM B.02333</strain>
    </source>
</reference>
<gene>
    <name evidence="2" type="ORF">ACFOLH_02145</name>
</gene>
<comment type="caution">
    <text evidence="2">The sequence shown here is derived from an EMBL/GenBank/DDBJ whole genome shotgun (WGS) entry which is preliminary data.</text>
</comment>
<feature type="compositionally biased region" description="Basic and acidic residues" evidence="1">
    <location>
        <begin position="173"/>
        <end position="191"/>
    </location>
</feature>
<dbReference type="RefSeq" id="WP_340294691.1">
    <property type="nucleotide sequence ID" value="NZ_JBBEOI010000177.1"/>
</dbReference>
<evidence type="ECO:0000256" key="1">
    <source>
        <dbReference type="SAM" id="MobiDB-lite"/>
    </source>
</evidence>
<keyword evidence="3" id="KW-1185">Reference proteome</keyword>
<dbReference type="InterPro" id="IPR019660">
    <property type="entry name" value="Put_sensory_transdc_reg_YbjN"/>
</dbReference>
<dbReference type="EMBL" id="JBHRWW010000001">
    <property type="protein sequence ID" value="MFC3687138.1"/>
    <property type="molecule type" value="Genomic_DNA"/>
</dbReference>
<accession>A0ABV7WBE8</accession>
<evidence type="ECO:0000313" key="3">
    <source>
        <dbReference type="Proteomes" id="UP001595685"/>
    </source>
</evidence>
<dbReference type="Proteomes" id="UP001595685">
    <property type="component" value="Unassembled WGS sequence"/>
</dbReference>
<sequence length="197" mass="20962">MRRTAPPGPEAAAALAALRTWLQDTGVDADDGLRPGEVVVRLPGEHRLVTTVSVLVGAHTVSVSAFVVRHAEENAEEVMRWLLRRNTRLRGIAFALDPDDDVYLVGRLPTAAVTPAVLDDLMGAVLDTADGAFDTLLGLGFAASIRREAAWRAARGLDTANLAAFQRLVHDGDDSDDRLSDGDQNDGRGGADEVDAT</sequence>
<dbReference type="SUPFAM" id="SSF69635">
    <property type="entry name" value="Type III secretory system chaperone-like"/>
    <property type="match status" value="1"/>
</dbReference>